<dbReference type="SUPFAM" id="SSF46785">
    <property type="entry name" value="Winged helix' DNA-binding domain"/>
    <property type="match status" value="2"/>
</dbReference>
<evidence type="ECO:0000313" key="6">
    <source>
        <dbReference type="Proteomes" id="UP000000268"/>
    </source>
</evidence>
<dbReference type="InterPro" id="IPR005234">
    <property type="entry name" value="ScpB_csome_segregation"/>
</dbReference>
<dbReference type="HOGENOM" id="CLU_045647_6_0_3"/>
<dbReference type="KEGG" id="amr:AM1_0136"/>
<gene>
    <name evidence="5" type="ordered locus">AM1_0136</name>
</gene>
<evidence type="ECO:0000256" key="2">
    <source>
        <dbReference type="ARBA" id="ARBA00022618"/>
    </source>
</evidence>
<keyword evidence="2" id="KW-0132">Cell division</keyword>
<dbReference type="AlphaFoldDB" id="B0C6C8"/>
<dbReference type="NCBIfam" id="TIGR00281">
    <property type="entry name" value="SMC-Scp complex subunit ScpB"/>
    <property type="match status" value="1"/>
</dbReference>
<dbReference type="Gene3D" id="1.10.10.10">
    <property type="entry name" value="Winged helix-like DNA-binding domain superfamily/Winged helix DNA-binding domain"/>
    <property type="match status" value="2"/>
</dbReference>
<dbReference type="STRING" id="329726.AM1_0136"/>
<name>B0C6C8_ACAM1</name>
<dbReference type="RefSeq" id="WP_010468995.1">
    <property type="nucleotide sequence ID" value="NC_009925.1"/>
</dbReference>
<dbReference type="PANTHER" id="PTHR34298:SF2">
    <property type="entry name" value="SEGREGATION AND CONDENSATION PROTEIN B"/>
    <property type="match status" value="1"/>
</dbReference>
<dbReference type="InterPro" id="IPR036388">
    <property type="entry name" value="WH-like_DNA-bd_sf"/>
</dbReference>
<dbReference type="PIRSF" id="PIRSF019345">
    <property type="entry name" value="ScpB"/>
    <property type="match status" value="1"/>
</dbReference>
<organism evidence="5 6">
    <name type="scientific">Acaryochloris marina (strain MBIC 11017)</name>
    <dbReference type="NCBI Taxonomy" id="329726"/>
    <lineage>
        <taxon>Bacteria</taxon>
        <taxon>Bacillati</taxon>
        <taxon>Cyanobacteriota</taxon>
        <taxon>Cyanophyceae</taxon>
        <taxon>Acaryochloridales</taxon>
        <taxon>Acaryochloridaceae</taxon>
        <taxon>Acaryochloris</taxon>
    </lineage>
</organism>
<dbReference type="eggNOG" id="COG1386">
    <property type="taxonomic scope" value="Bacteria"/>
</dbReference>
<evidence type="ECO:0000256" key="4">
    <source>
        <dbReference type="ARBA" id="ARBA00023306"/>
    </source>
</evidence>
<proteinExistence type="predicted"/>
<keyword evidence="6" id="KW-1185">Reference proteome</keyword>
<accession>B0C6C8</accession>
<dbReference type="Proteomes" id="UP000000268">
    <property type="component" value="Chromosome"/>
</dbReference>
<dbReference type="InterPro" id="IPR036390">
    <property type="entry name" value="WH_DNA-bd_sf"/>
</dbReference>
<keyword evidence="1" id="KW-0963">Cytoplasm</keyword>
<dbReference type="GO" id="GO:0051304">
    <property type="term" value="P:chromosome separation"/>
    <property type="evidence" value="ECO:0007669"/>
    <property type="project" value="InterPro"/>
</dbReference>
<dbReference type="PANTHER" id="PTHR34298">
    <property type="entry name" value="SEGREGATION AND CONDENSATION PROTEIN B"/>
    <property type="match status" value="1"/>
</dbReference>
<keyword evidence="3" id="KW-0159">Chromosome partition</keyword>
<protein>
    <submittedName>
        <fullName evidence="5">Transcriptional regulator, putative</fullName>
    </submittedName>
</protein>
<dbReference type="GO" id="GO:0051301">
    <property type="term" value="P:cell division"/>
    <property type="evidence" value="ECO:0007669"/>
    <property type="project" value="UniProtKB-KW"/>
</dbReference>
<evidence type="ECO:0000256" key="1">
    <source>
        <dbReference type="ARBA" id="ARBA00022490"/>
    </source>
</evidence>
<evidence type="ECO:0000313" key="5">
    <source>
        <dbReference type="EMBL" id="ABW25222.1"/>
    </source>
</evidence>
<reference evidence="5 6" key="1">
    <citation type="journal article" date="2008" name="Proc. Natl. Acad. Sci. U.S.A.">
        <title>Niche adaptation and genome expansion in the chlorophyll d-producing cyanobacterium Acaryochloris marina.</title>
        <authorList>
            <person name="Swingley W.D."/>
            <person name="Chen M."/>
            <person name="Cheung P.C."/>
            <person name="Conrad A.L."/>
            <person name="Dejesa L.C."/>
            <person name="Hao J."/>
            <person name="Honchak B.M."/>
            <person name="Karbach L.E."/>
            <person name="Kurdoglu A."/>
            <person name="Lahiri S."/>
            <person name="Mastrian S.D."/>
            <person name="Miyashita H."/>
            <person name="Page L."/>
            <person name="Ramakrishna P."/>
            <person name="Satoh S."/>
            <person name="Sattley W.M."/>
            <person name="Shimada Y."/>
            <person name="Taylor H.L."/>
            <person name="Tomo T."/>
            <person name="Tsuchiya T."/>
            <person name="Wang Z.T."/>
            <person name="Raymond J."/>
            <person name="Mimuro M."/>
            <person name="Blankenship R.E."/>
            <person name="Touchman J.W."/>
        </authorList>
    </citation>
    <scope>NUCLEOTIDE SEQUENCE [LARGE SCALE GENOMIC DNA]</scope>
    <source>
        <strain evidence="6">MBIC 11017</strain>
    </source>
</reference>
<evidence type="ECO:0000256" key="3">
    <source>
        <dbReference type="ARBA" id="ARBA00022829"/>
    </source>
</evidence>
<dbReference type="OrthoDB" id="460829at2"/>
<keyword evidence="4" id="KW-0131">Cell cycle</keyword>
<sequence length="165" mass="18438">MVGTTETAASTRLATVIEAILYLKAQPLTLSKIVEYAQCDRDDAEDALIELMQDYAHRDSALEIVETDGGYSLQLRQTYKSMVNTLVPVDIGVGALRTLAAIALKGPIAQTDLVELRGSGAYQHVHDLIDQGFVQRRRQSTGRSYRVQVTNQFYQYFEIDQLPKI</sequence>
<dbReference type="Pfam" id="PF04079">
    <property type="entry name" value="SMC_ScpB"/>
    <property type="match status" value="1"/>
</dbReference>
<dbReference type="EMBL" id="CP000828">
    <property type="protein sequence ID" value="ABW25222.1"/>
    <property type="molecule type" value="Genomic_DNA"/>
</dbReference>